<feature type="region of interest" description="Disordered" evidence="1">
    <location>
        <begin position="309"/>
        <end position="435"/>
    </location>
</feature>
<feature type="signal peptide" evidence="3">
    <location>
        <begin position="1"/>
        <end position="21"/>
    </location>
</feature>
<evidence type="ECO:0000313" key="7">
    <source>
        <dbReference type="Proteomes" id="UP001175271"/>
    </source>
</evidence>
<feature type="domain" description="Tyrosine specific protein phosphatases" evidence="5">
    <location>
        <begin position="679"/>
        <end position="732"/>
    </location>
</feature>
<dbReference type="SUPFAM" id="SSF52799">
    <property type="entry name" value="(Phosphotyrosine protein) phosphatases II"/>
    <property type="match status" value="1"/>
</dbReference>
<feature type="compositionally biased region" description="Polar residues" evidence="1">
    <location>
        <begin position="390"/>
        <end position="418"/>
    </location>
</feature>
<dbReference type="InterPro" id="IPR016130">
    <property type="entry name" value="Tyr_Pase_AS"/>
</dbReference>
<evidence type="ECO:0000259" key="4">
    <source>
        <dbReference type="PROSITE" id="PS50055"/>
    </source>
</evidence>
<keyword evidence="3" id="KW-0732">Signal</keyword>
<feature type="compositionally biased region" description="Basic and acidic residues" evidence="1">
    <location>
        <begin position="345"/>
        <end position="389"/>
    </location>
</feature>
<dbReference type="PROSITE" id="PS00383">
    <property type="entry name" value="TYR_PHOSPHATASE_1"/>
    <property type="match status" value="1"/>
</dbReference>
<proteinExistence type="predicted"/>
<evidence type="ECO:0008006" key="8">
    <source>
        <dbReference type="Google" id="ProtNLM"/>
    </source>
</evidence>
<dbReference type="AlphaFoldDB" id="A0AA39LR59"/>
<comment type="caution">
    <text evidence="6">The sequence shown here is derived from an EMBL/GenBank/DDBJ whole genome shotgun (WGS) entry which is preliminary data.</text>
</comment>
<dbReference type="SMART" id="SM00404">
    <property type="entry name" value="PTPc_motif"/>
    <property type="match status" value="1"/>
</dbReference>
<feature type="domain" description="Tyrosine-protein phosphatase" evidence="4">
    <location>
        <begin position="478"/>
        <end position="741"/>
    </location>
</feature>
<keyword evidence="2" id="KW-0472">Membrane</keyword>
<dbReference type="PROSITE" id="PS50056">
    <property type="entry name" value="TYR_PHOSPHATASE_2"/>
    <property type="match status" value="1"/>
</dbReference>
<evidence type="ECO:0000256" key="1">
    <source>
        <dbReference type="SAM" id="MobiDB-lite"/>
    </source>
</evidence>
<evidence type="ECO:0000313" key="6">
    <source>
        <dbReference type="EMBL" id="KAK0406652.1"/>
    </source>
</evidence>
<gene>
    <name evidence="6" type="ORF">QR680_018710</name>
</gene>
<dbReference type="SMART" id="SM00194">
    <property type="entry name" value="PTPc"/>
    <property type="match status" value="1"/>
</dbReference>
<dbReference type="PANTHER" id="PTHR46163">
    <property type="entry name" value="TYROSINE-PROTEIN PHOSPHATASE-RELATED"/>
    <property type="match status" value="1"/>
</dbReference>
<dbReference type="InterPro" id="IPR029021">
    <property type="entry name" value="Prot-tyrosine_phosphatase-like"/>
</dbReference>
<keyword evidence="7" id="KW-1185">Reference proteome</keyword>
<dbReference type="PRINTS" id="PR00700">
    <property type="entry name" value="PRTYPHPHTASE"/>
</dbReference>
<dbReference type="GO" id="GO:0004725">
    <property type="term" value="F:protein tyrosine phosphatase activity"/>
    <property type="evidence" value="ECO:0007669"/>
    <property type="project" value="InterPro"/>
</dbReference>
<sequence length="785" mass="87453">MMLRSCGCFVVILLLFDGATSSNIGPVRLIPLQYWKGTPEPPTEADSCSQEVSSKSGHETLGIYFNLFKGERGYGTLSDEETLKRQAAECLRPEKLDNFKFNNAKAELQFTYPLSQDARCVMWFVLAMRRSGLRYMLDTETKTFNMSLRGFTGWKGCAASALPTSGDNWKKLRFCIVKKCDGENASPSVSEHHVTYDSKAITPNVNPINDFCDLECRYESYNIAETAKGAEIVVKPKKSHTFTIFATNPPVTTVDVKPAVLMLTVYWAAVALCVAAFVGLPLFYIIKTWSDFQKISSMMANLMQATFPEKSKNEGERESKVKAKSTKSVADENSAKNGAKKKSKKGDEPNRAEKQQSHEKSKAVEKDGAKKEDEPDRAEKKQSNEKSKANGDTTKNKTGSNDAAKTETANQNDGSNNAPALPQPTGTSSSNTGTLNGLLNVEAMKTQHDNDKRAVMLGVEKACAEFVERVTSQSIEDIKNEFIEKLKLRKADKCDYAAFNKNPSCNRYASIVCLDATRVKLVKRVKPANVPSETDYVHANWVKMEGVGQVFIAAQGPLDSTISDFWRMVDQEKVKTIVMLCQTEESTVKYGKEITEKKCAQYWPLEQKNETHGCMQVNTMQVTKKDNRNTYSLKVTQEGSNGTYTKLIQMTDWPDHGIPSSTEGVLHLLTLIDPKALCVVHCSAGIGRTGTFIAVAAAIERLQKGLRVNMVDIIKELRSQRASTVQTALQYCFALRCVLDYIKNKMPKHKDAILEFQRKYESKKSVLQRSVQSSKSKVIVKSRSK</sequence>
<organism evidence="6 7">
    <name type="scientific">Steinernema hermaphroditum</name>
    <dbReference type="NCBI Taxonomy" id="289476"/>
    <lineage>
        <taxon>Eukaryota</taxon>
        <taxon>Metazoa</taxon>
        <taxon>Ecdysozoa</taxon>
        <taxon>Nematoda</taxon>
        <taxon>Chromadorea</taxon>
        <taxon>Rhabditida</taxon>
        <taxon>Tylenchina</taxon>
        <taxon>Panagrolaimomorpha</taxon>
        <taxon>Strongyloidoidea</taxon>
        <taxon>Steinernematidae</taxon>
        <taxon>Steinernema</taxon>
    </lineage>
</organism>
<protein>
    <recommendedName>
        <fullName evidence="8">Tyrosine-protein phosphatase domain-containing protein</fullName>
    </recommendedName>
</protein>
<dbReference type="InterPro" id="IPR052782">
    <property type="entry name" value="Oocyte-zygote_transition_reg"/>
</dbReference>
<accession>A0AA39LR59</accession>
<keyword evidence="2" id="KW-1133">Transmembrane helix</keyword>
<dbReference type="InterPro" id="IPR003595">
    <property type="entry name" value="Tyr_Pase_cat"/>
</dbReference>
<feature type="compositionally biased region" description="Basic and acidic residues" evidence="1">
    <location>
        <begin position="309"/>
        <end position="321"/>
    </location>
</feature>
<dbReference type="CDD" id="cd00047">
    <property type="entry name" value="PTPc"/>
    <property type="match status" value="1"/>
</dbReference>
<keyword evidence="2" id="KW-0812">Transmembrane</keyword>
<dbReference type="InterPro" id="IPR000387">
    <property type="entry name" value="Tyr_Pase_dom"/>
</dbReference>
<evidence type="ECO:0000259" key="5">
    <source>
        <dbReference type="PROSITE" id="PS50056"/>
    </source>
</evidence>
<reference evidence="6" key="1">
    <citation type="submission" date="2023-06" db="EMBL/GenBank/DDBJ databases">
        <title>Genomic analysis of the entomopathogenic nematode Steinernema hermaphroditum.</title>
        <authorList>
            <person name="Schwarz E.M."/>
            <person name="Heppert J.K."/>
            <person name="Baniya A."/>
            <person name="Schwartz H.T."/>
            <person name="Tan C.-H."/>
            <person name="Antoshechkin I."/>
            <person name="Sternberg P.W."/>
            <person name="Goodrich-Blair H."/>
            <person name="Dillman A.R."/>
        </authorList>
    </citation>
    <scope>NUCLEOTIDE SEQUENCE</scope>
    <source>
        <strain evidence="6">PS9179</strain>
        <tissue evidence="6">Whole animal</tissue>
    </source>
</reference>
<dbReference type="Pfam" id="PF00102">
    <property type="entry name" value="Y_phosphatase"/>
    <property type="match status" value="1"/>
</dbReference>
<dbReference type="Proteomes" id="UP001175271">
    <property type="component" value="Unassembled WGS sequence"/>
</dbReference>
<name>A0AA39LR59_9BILA</name>
<evidence type="ECO:0000256" key="2">
    <source>
        <dbReference type="SAM" id="Phobius"/>
    </source>
</evidence>
<dbReference type="Gene3D" id="3.90.190.10">
    <property type="entry name" value="Protein tyrosine phosphatase superfamily"/>
    <property type="match status" value="1"/>
</dbReference>
<feature type="chain" id="PRO_5041375998" description="Tyrosine-protein phosphatase domain-containing protein" evidence="3">
    <location>
        <begin position="22"/>
        <end position="785"/>
    </location>
</feature>
<evidence type="ECO:0000256" key="3">
    <source>
        <dbReference type="SAM" id="SignalP"/>
    </source>
</evidence>
<dbReference type="PROSITE" id="PS50055">
    <property type="entry name" value="TYR_PHOSPHATASE_PTP"/>
    <property type="match status" value="1"/>
</dbReference>
<feature type="transmembrane region" description="Helical" evidence="2">
    <location>
        <begin position="265"/>
        <end position="286"/>
    </location>
</feature>
<dbReference type="EMBL" id="JAUCMV010000004">
    <property type="protein sequence ID" value="KAK0406652.1"/>
    <property type="molecule type" value="Genomic_DNA"/>
</dbReference>
<feature type="compositionally biased region" description="Low complexity" evidence="1">
    <location>
        <begin position="425"/>
        <end position="435"/>
    </location>
</feature>
<dbReference type="InterPro" id="IPR000242">
    <property type="entry name" value="PTP_cat"/>
</dbReference>